<dbReference type="PANTHER" id="PTHR21404:SF3">
    <property type="entry name" value="SMALL RNA 2'-O-METHYLTRANSFERASE"/>
    <property type="match status" value="1"/>
</dbReference>
<dbReference type="SUPFAM" id="SSF53335">
    <property type="entry name" value="S-adenosyl-L-methionine-dependent methyltransferases"/>
    <property type="match status" value="1"/>
</dbReference>
<evidence type="ECO:0000313" key="15">
    <source>
        <dbReference type="Proteomes" id="UP000886632"/>
    </source>
</evidence>
<accession>A0A9D7XTM3</accession>
<dbReference type="CDD" id="cd02440">
    <property type="entry name" value="AdoMet_MTases"/>
    <property type="match status" value="1"/>
</dbReference>
<evidence type="ECO:0000256" key="5">
    <source>
        <dbReference type="ARBA" id="ARBA00022679"/>
    </source>
</evidence>
<keyword evidence="6" id="KW-0949">S-adenosyl-L-methionine</keyword>
<sequence length="494" mass="53335">MFLTITSTAPDATGLGHLLHKHPERVQRFDVSVGAAMVFYPEATDERCTVALMVDVDPIGLVRRGRSGGEPFALAHYVNDRPYAASSMLAVAIGQVFRTALRGECASRPELAASALPLKVHVPSVPCRGDADLVARLFEPLGWAVDAVSLPLDPALPHFGDSRYVDLTLTGNVRLADALAHLYVLLPVLDGSKHYWVGDDEVDKVVRRGGAWLQGHPERDFVLRRYLAHRRSLVADATERLAALDDSLAFDATPSALPDVDSIDSDSAGNSFSAGIVELPPVRLAEHRIAAVLAALQEIKAAHVVDLGCGSGSLLARLLGDAAYARVVGVDVSARELAWAARRLHVDRMSERQASRLSLLLGSVTYRDSRIVGADAIVLMEVIEHLDPDRLPSLERSVFGHARPGAVIVTTPNSEFNVRYPNLAAGALRHPDHRFEWTRAEFGAWASRVATAYGYAVSFRPVGDVDPDLGPSTQLALFTRGDTVARNRAAEVTG</sequence>
<comment type="similarity">
    <text evidence="2">Belongs to the methyltransferase superfamily. HEN1 family.</text>
</comment>
<evidence type="ECO:0000259" key="13">
    <source>
        <dbReference type="Pfam" id="PF12623"/>
    </source>
</evidence>
<dbReference type="Pfam" id="PF13489">
    <property type="entry name" value="Methyltransf_23"/>
    <property type="match status" value="1"/>
</dbReference>
<dbReference type="AlphaFoldDB" id="A0A9D7XTM3"/>
<evidence type="ECO:0000256" key="10">
    <source>
        <dbReference type="ARBA" id="ARBA00023158"/>
    </source>
</evidence>
<dbReference type="GO" id="GO:0003723">
    <property type="term" value="F:RNA binding"/>
    <property type="evidence" value="ECO:0007669"/>
    <property type="project" value="UniProtKB-KW"/>
</dbReference>
<protein>
    <recommendedName>
        <fullName evidence="3">Small RNA 2'-O-methyltransferase</fullName>
        <ecNumber evidence="11">2.1.1.386</ecNumber>
    </recommendedName>
</protein>
<feature type="domain" description="Hen1 N-terminal" evidence="13">
    <location>
        <begin position="1"/>
        <end position="242"/>
    </location>
</feature>
<dbReference type="InterPro" id="IPR026610">
    <property type="entry name" value="Hen1"/>
</dbReference>
<evidence type="ECO:0000256" key="7">
    <source>
        <dbReference type="ARBA" id="ARBA00022723"/>
    </source>
</evidence>
<evidence type="ECO:0000256" key="9">
    <source>
        <dbReference type="ARBA" id="ARBA00022884"/>
    </source>
</evidence>
<evidence type="ECO:0000256" key="11">
    <source>
        <dbReference type="ARBA" id="ARBA00035025"/>
    </source>
</evidence>
<dbReference type="Pfam" id="PF12623">
    <property type="entry name" value="Hen1_L"/>
    <property type="match status" value="1"/>
</dbReference>
<evidence type="ECO:0000256" key="4">
    <source>
        <dbReference type="ARBA" id="ARBA00022603"/>
    </source>
</evidence>
<evidence type="ECO:0000313" key="14">
    <source>
        <dbReference type="EMBL" id="MBL0002953.1"/>
    </source>
</evidence>
<gene>
    <name evidence="14" type="ORF">IPP00_02805</name>
</gene>
<keyword evidence="5" id="KW-0808">Transferase</keyword>
<keyword evidence="9" id="KW-0694">RNA-binding</keyword>
<dbReference type="Proteomes" id="UP000886632">
    <property type="component" value="Unassembled WGS sequence"/>
</dbReference>
<dbReference type="NCBIfam" id="TIGR04074">
    <property type="entry name" value="bacter_Hen1"/>
    <property type="match status" value="1"/>
</dbReference>
<keyword evidence="8" id="KW-0460">Magnesium</keyword>
<organism evidence="14 15">
    <name type="scientific">Candidatus Phosphoribacter hodrii</name>
    <dbReference type="NCBI Taxonomy" id="2953743"/>
    <lineage>
        <taxon>Bacteria</taxon>
        <taxon>Bacillati</taxon>
        <taxon>Actinomycetota</taxon>
        <taxon>Actinomycetes</taxon>
        <taxon>Micrococcales</taxon>
        <taxon>Dermatophilaceae</taxon>
        <taxon>Candidatus Phosphoribacter</taxon>
    </lineage>
</organism>
<reference evidence="14" key="1">
    <citation type="submission" date="2020-10" db="EMBL/GenBank/DDBJ databases">
        <title>Connecting structure to function with the recovery of over 1000 high-quality activated sludge metagenome-assembled genomes encoding full-length rRNA genes using long-read sequencing.</title>
        <authorList>
            <person name="Singleton C.M."/>
            <person name="Petriglieri F."/>
            <person name="Kristensen J.M."/>
            <person name="Kirkegaard R.H."/>
            <person name="Michaelsen T.Y."/>
            <person name="Andersen M.H."/>
            <person name="Karst S.M."/>
            <person name="Dueholm M.S."/>
            <person name="Nielsen P.H."/>
            <person name="Albertsen M."/>
        </authorList>
    </citation>
    <scope>NUCLEOTIDE SEQUENCE</scope>
    <source>
        <strain evidence="14">Ribe_18-Q3-R11-54_MAXAC.001</strain>
    </source>
</reference>
<dbReference type="GO" id="GO:0090486">
    <property type="term" value="F:small RNA 2'-O-methyltransferase activity"/>
    <property type="evidence" value="ECO:0007669"/>
    <property type="project" value="UniProtKB-EC"/>
</dbReference>
<dbReference type="GO" id="GO:0046872">
    <property type="term" value="F:metal ion binding"/>
    <property type="evidence" value="ECO:0007669"/>
    <property type="project" value="UniProtKB-KW"/>
</dbReference>
<name>A0A9D7XTM3_9MICO</name>
<dbReference type="InterPro" id="IPR038546">
    <property type="entry name" value="Hen1_N_sf"/>
</dbReference>
<comment type="cofactor">
    <cofactor evidence="1">
        <name>Mg(2+)</name>
        <dbReference type="ChEBI" id="CHEBI:18420"/>
    </cofactor>
</comment>
<evidence type="ECO:0000256" key="12">
    <source>
        <dbReference type="ARBA" id="ARBA00048418"/>
    </source>
</evidence>
<comment type="catalytic activity">
    <reaction evidence="12">
        <text>small RNA 3'-end nucleotide + S-adenosyl-L-methionine = small RNA 3'-end 2'-O-methylnucleotide + S-adenosyl-L-homocysteine + H(+)</text>
        <dbReference type="Rhea" id="RHEA:37887"/>
        <dbReference type="Rhea" id="RHEA-COMP:10415"/>
        <dbReference type="Rhea" id="RHEA-COMP:10416"/>
        <dbReference type="ChEBI" id="CHEBI:15378"/>
        <dbReference type="ChEBI" id="CHEBI:57856"/>
        <dbReference type="ChEBI" id="CHEBI:59789"/>
        <dbReference type="ChEBI" id="CHEBI:74896"/>
        <dbReference type="ChEBI" id="CHEBI:74898"/>
        <dbReference type="EC" id="2.1.1.386"/>
    </reaction>
</comment>
<proteinExistence type="inferred from homology"/>
<dbReference type="Gene3D" id="3.40.50.150">
    <property type="entry name" value="Vaccinia Virus protein VP39"/>
    <property type="match status" value="1"/>
</dbReference>
<keyword evidence="7" id="KW-0479">Metal-binding</keyword>
<dbReference type="InterPro" id="IPR024740">
    <property type="entry name" value="Hen1_N"/>
</dbReference>
<dbReference type="Gene3D" id="3.30.1610.20">
    <property type="entry name" value="Hen1, N-terminal domain"/>
    <property type="match status" value="1"/>
</dbReference>
<evidence type="ECO:0000256" key="1">
    <source>
        <dbReference type="ARBA" id="ARBA00001946"/>
    </source>
</evidence>
<evidence type="ECO:0000256" key="2">
    <source>
        <dbReference type="ARBA" id="ARBA00009026"/>
    </source>
</evidence>
<evidence type="ECO:0000256" key="6">
    <source>
        <dbReference type="ARBA" id="ARBA00022691"/>
    </source>
</evidence>
<dbReference type="InterPro" id="IPR024026">
    <property type="entry name" value="3'-RNA_MeTfrase_Hen1_bac"/>
</dbReference>
<dbReference type="InterPro" id="IPR029063">
    <property type="entry name" value="SAM-dependent_MTases_sf"/>
</dbReference>
<dbReference type="EC" id="2.1.1.386" evidence="11"/>
<dbReference type="PANTHER" id="PTHR21404">
    <property type="entry name" value="HEN1"/>
    <property type="match status" value="1"/>
</dbReference>
<keyword evidence="10" id="KW-0943">RNA-mediated gene silencing</keyword>
<dbReference type="EMBL" id="JADKGK010000006">
    <property type="protein sequence ID" value="MBL0002953.1"/>
    <property type="molecule type" value="Genomic_DNA"/>
</dbReference>
<comment type="caution">
    <text evidence="14">The sequence shown here is derived from an EMBL/GenBank/DDBJ whole genome shotgun (WGS) entry which is preliminary data.</text>
</comment>
<evidence type="ECO:0000256" key="3">
    <source>
        <dbReference type="ARBA" id="ARBA00021330"/>
    </source>
</evidence>
<dbReference type="GO" id="GO:0001510">
    <property type="term" value="P:RNA methylation"/>
    <property type="evidence" value="ECO:0007669"/>
    <property type="project" value="InterPro"/>
</dbReference>
<dbReference type="GO" id="GO:0031047">
    <property type="term" value="P:regulatory ncRNA-mediated gene silencing"/>
    <property type="evidence" value="ECO:0007669"/>
    <property type="project" value="UniProtKB-KW"/>
</dbReference>
<evidence type="ECO:0000256" key="8">
    <source>
        <dbReference type="ARBA" id="ARBA00022842"/>
    </source>
</evidence>
<keyword evidence="4" id="KW-0489">Methyltransferase</keyword>